<dbReference type="Proteomes" id="UP000001497">
    <property type="component" value="Chromosome"/>
</dbReference>
<dbReference type="Pfam" id="PF04230">
    <property type="entry name" value="PS_pyruv_trans"/>
    <property type="match status" value="1"/>
</dbReference>
<feature type="domain" description="Polysaccharide pyruvyl transferase" evidence="1">
    <location>
        <begin position="13"/>
        <end position="299"/>
    </location>
</feature>
<dbReference type="KEGG" id="fsu:Fisuc_2675"/>
<reference evidence="4" key="2">
    <citation type="submission" date="2010-08" db="EMBL/GenBank/DDBJ databases">
        <title>Complete sequence of Fibrobacter succinogenes subsp. succinogenes S85.</title>
        <authorList>
            <person name="Durkin A.S."/>
            <person name="Nelson K.E."/>
            <person name="Morrison M."/>
            <person name="Forsberg C.W."/>
            <person name="Wilson D.B."/>
            <person name="Russell J.B."/>
            <person name="Cann I.K.O."/>
            <person name="Mackie R.I."/>
            <person name="White B.A."/>
        </authorList>
    </citation>
    <scope>NUCLEOTIDE SEQUENCE [LARGE SCALE GENOMIC DNA]</scope>
    <source>
        <strain evidence="4">ATCC 19169 / S85</strain>
    </source>
</reference>
<evidence type="ECO:0000313" key="2">
    <source>
        <dbReference type="EMBL" id="ACX76258.1"/>
    </source>
</evidence>
<organism evidence="3 4">
    <name type="scientific">Fibrobacter succinogenes (strain ATCC 19169 / S85)</name>
    <dbReference type="NCBI Taxonomy" id="59374"/>
    <lineage>
        <taxon>Bacteria</taxon>
        <taxon>Pseudomonadati</taxon>
        <taxon>Fibrobacterota</taxon>
        <taxon>Fibrobacteria</taxon>
        <taxon>Fibrobacterales</taxon>
        <taxon>Fibrobacteraceae</taxon>
        <taxon>Fibrobacter</taxon>
    </lineage>
</organism>
<name>C9RMM6_FIBSS</name>
<dbReference type="InterPro" id="IPR007345">
    <property type="entry name" value="Polysacch_pyruvyl_Trfase"/>
</dbReference>
<dbReference type="AlphaFoldDB" id="C9RMM6"/>
<proteinExistence type="predicted"/>
<dbReference type="EMBL" id="CP002158">
    <property type="protein sequence ID" value="ADL26690.1"/>
    <property type="molecule type" value="Genomic_DNA"/>
</dbReference>
<reference evidence="3" key="3">
    <citation type="submission" date="2010-08" db="EMBL/GenBank/DDBJ databases">
        <authorList>
            <person name="Durkin A.S."/>
            <person name="Nelson K.E."/>
            <person name="Morrison M."/>
            <person name="Forsberg C.W."/>
            <person name="Wilson D.B."/>
            <person name="Russell J.B."/>
            <person name="Cann I.K.O."/>
            <person name="Mackie R.I."/>
            <person name="White B.A."/>
        </authorList>
    </citation>
    <scope>NUCLEOTIDE SEQUENCE</scope>
    <source>
        <strain evidence="3">S85</strain>
    </source>
</reference>
<evidence type="ECO:0000313" key="4">
    <source>
        <dbReference type="Proteomes" id="UP000000517"/>
    </source>
</evidence>
<evidence type="ECO:0000313" key="3">
    <source>
        <dbReference type="EMBL" id="ADL26690.1"/>
    </source>
</evidence>
<dbReference type="PATRIC" id="fig|59374.8.peg.3102"/>
<dbReference type="KEGG" id="fsc:FSU_3243"/>
<keyword evidence="5" id="KW-1185">Reference proteome</keyword>
<evidence type="ECO:0000259" key="1">
    <source>
        <dbReference type="Pfam" id="PF04230"/>
    </source>
</evidence>
<reference evidence="2 5" key="1">
    <citation type="submission" date="2009-10" db="EMBL/GenBank/DDBJ databases">
        <title>Complete sequence of Fibrobacter succinogenes subsp. succinogenes S85.</title>
        <authorList>
            <consortium name="US DOE Joint Genome Institute"/>
            <person name="Lucas S."/>
            <person name="Copeland A."/>
            <person name="Lapidus A."/>
            <person name="Glavina del Rio T."/>
            <person name="Tice H."/>
            <person name="Bruce D."/>
            <person name="Goodwin L."/>
            <person name="Pitluck S."/>
            <person name="Chertkov O."/>
            <person name="Detter J.C."/>
            <person name="Han C."/>
            <person name="Tapia R."/>
            <person name="Larimer F."/>
            <person name="Land M."/>
            <person name="Hauser L."/>
            <person name="Kyrpides N."/>
            <person name="Mikhailova N."/>
            <person name="Weimer P.J."/>
            <person name="Stevenson D.M."/>
            <person name="Boyum J."/>
            <person name="Brumm P.I."/>
            <person name="Mead D."/>
        </authorList>
    </citation>
    <scope>NUCLEOTIDE SEQUENCE [LARGE SCALE GENOMIC DNA]</scope>
    <source>
        <strain evidence="5">ATCC 19169 / S85</strain>
        <strain evidence="2">S85</strain>
    </source>
</reference>
<sequence>MKVGIITQPLDHNYGGILQNYALQKVLKQFNIDSITFDYLPGKQPFFRYILSCIKTCLLSFSSQKRSFYKWNTEDVYRKKIFDDFVKKNIVKTKIIRKYQSKLIVLNRLDALIVGSDQVWRPKYNYRLTDIYLKFCKGMFVKRIAYAASFGVDYWEYSSKQTQECSKLVKKFDAISVREESGIKLCKEHLGVGATWVLDPTLLLTKEDYLPICEEIPICNEKYLAAYVLNENEETTATYEKEAAARGLVIKKFHADSKSTLTVPEWLAIFRDSSYVVTDSFHGTVFSIIFGKDFKCLYNKTRGPARFDSLLKLYESSKIDEMREFSLNWLKKALEK</sequence>
<dbReference type="eggNOG" id="COG2327">
    <property type="taxonomic scope" value="Bacteria"/>
</dbReference>
<dbReference type="HOGENOM" id="CLU_025617_1_0_0"/>
<dbReference type="RefSeq" id="WP_014547271.1">
    <property type="nucleotide sequence ID" value="NC_013410.1"/>
</dbReference>
<accession>C9RMM6</accession>
<protein>
    <recommendedName>
        <fullName evidence="1">Polysaccharide pyruvyl transferase domain-containing protein</fullName>
    </recommendedName>
</protein>
<evidence type="ECO:0000313" key="5">
    <source>
        <dbReference type="Proteomes" id="UP000001497"/>
    </source>
</evidence>
<gene>
    <name evidence="2" type="ordered locus">Fisuc_2675</name>
    <name evidence="3" type="ordered locus">FSU_3243</name>
</gene>
<dbReference type="OrthoDB" id="9799278at2"/>
<dbReference type="EMBL" id="CP001792">
    <property type="protein sequence ID" value="ACX76258.1"/>
    <property type="molecule type" value="Genomic_DNA"/>
</dbReference>
<dbReference type="Proteomes" id="UP000000517">
    <property type="component" value="Chromosome"/>
</dbReference>
<dbReference type="STRING" id="59374.FSU_3243"/>